<name>A0A1R3GGZ2_COCAP</name>
<proteinExistence type="predicted"/>
<evidence type="ECO:0000313" key="1">
    <source>
        <dbReference type="EMBL" id="OMO57331.1"/>
    </source>
</evidence>
<dbReference type="Proteomes" id="UP000188268">
    <property type="component" value="Unassembled WGS sequence"/>
</dbReference>
<protein>
    <submittedName>
        <fullName evidence="1">Uncharacterized protein</fullName>
    </submittedName>
</protein>
<reference evidence="1 2" key="1">
    <citation type="submission" date="2013-09" db="EMBL/GenBank/DDBJ databases">
        <title>Corchorus capsularis genome sequencing.</title>
        <authorList>
            <person name="Alam M."/>
            <person name="Haque M.S."/>
            <person name="Islam M.S."/>
            <person name="Emdad E.M."/>
            <person name="Islam M.M."/>
            <person name="Ahmed B."/>
            <person name="Halim A."/>
            <person name="Hossen Q.M.M."/>
            <person name="Hossain M.Z."/>
            <person name="Ahmed R."/>
            <person name="Khan M.M."/>
            <person name="Islam R."/>
            <person name="Rashid M.M."/>
            <person name="Khan S.A."/>
            <person name="Rahman M.S."/>
            <person name="Alam M."/>
        </authorList>
    </citation>
    <scope>NUCLEOTIDE SEQUENCE [LARGE SCALE GENOMIC DNA]</scope>
    <source>
        <strain evidence="2">cv. CVL-1</strain>
        <tissue evidence="1">Whole seedling</tissue>
    </source>
</reference>
<organism evidence="1 2">
    <name type="scientific">Corchorus capsularis</name>
    <name type="common">Jute</name>
    <dbReference type="NCBI Taxonomy" id="210143"/>
    <lineage>
        <taxon>Eukaryota</taxon>
        <taxon>Viridiplantae</taxon>
        <taxon>Streptophyta</taxon>
        <taxon>Embryophyta</taxon>
        <taxon>Tracheophyta</taxon>
        <taxon>Spermatophyta</taxon>
        <taxon>Magnoliopsida</taxon>
        <taxon>eudicotyledons</taxon>
        <taxon>Gunneridae</taxon>
        <taxon>Pentapetalae</taxon>
        <taxon>rosids</taxon>
        <taxon>malvids</taxon>
        <taxon>Malvales</taxon>
        <taxon>Malvaceae</taxon>
        <taxon>Grewioideae</taxon>
        <taxon>Apeibeae</taxon>
        <taxon>Corchorus</taxon>
    </lineage>
</organism>
<accession>A0A1R3GGZ2</accession>
<dbReference type="EMBL" id="AWWV01014382">
    <property type="protein sequence ID" value="OMO57331.1"/>
    <property type="molecule type" value="Genomic_DNA"/>
</dbReference>
<gene>
    <name evidence="1" type="ORF">CCACVL1_25830</name>
</gene>
<dbReference type="Gramene" id="OMO57331">
    <property type="protein sequence ID" value="OMO57331"/>
    <property type="gene ID" value="CCACVL1_25830"/>
</dbReference>
<keyword evidence="2" id="KW-1185">Reference proteome</keyword>
<comment type="caution">
    <text evidence="1">The sequence shown here is derived from an EMBL/GenBank/DDBJ whole genome shotgun (WGS) entry which is preliminary data.</text>
</comment>
<sequence>MELQLQHTAGEEIAQLALSTLQRGR</sequence>
<dbReference type="AlphaFoldDB" id="A0A1R3GGZ2"/>
<evidence type="ECO:0000313" key="2">
    <source>
        <dbReference type="Proteomes" id="UP000188268"/>
    </source>
</evidence>